<gene>
    <name evidence="2" type="ORF">BA890_15480</name>
</gene>
<organism evidence="2 3">
    <name type="scientific">Vibrio natriegens NBRC 15636 = ATCC 14048 = DSM 759</name>
    <dbReference type="NCBI Taxonomy" id="1219067"/>
    <lineage>
        <taxon>Bacteria</taxon>
        <taxon>Pseudomonadati</taxon>
        <taxon>Pseudomonadota</taxon>
        <taxon>Gammaproteobacteria</taxon>
        <taxon>Vibrionales</taxon>
        <taxon>Vibrionaceae</taxon>
        <taxon>Vibrio</taxon>
    </lineage>
</organism>
<dbReference type="KEGG" id="vna:PN96_19980"/>
<protein>
    <submittedName>
        <fullName evidence="2">Nucleotide pyrophosphohydrolase</fullName>
    </submittedName>
</protein>
<reference evidence="2 3" key="1">
    <citation type="submission" date="2016-07" db="EMBL/GenBank/DDBJ databases">
        <title>Developing Vibrio natriegens as a novel, fast-growing host for biotechnology.</title>
        <authorList>
            <person name="Weinstock M.T."/>
            <person name="Hesek E.D."/>
            <person name="Wilson C.M."/>
            <person name="Gibson D.G."/>
        </authorList>
    </citation>
    <scope>NUCLEOTIDE SEQUENCE [LARGE SCALE GENOMIC DNA]</scope>
    <source>
        <strain evidence="2 3">ATCC 14048</strain>
    </source>
</reference>
<feature type="domain" description="NTP pyrophosphohydrolase MazG-like" evidence="1">
    <location>
        <begin position="27"/>
        <end position="93"/>
    </location>
</feature>
<dbReference type="Proteomes" id="UP000092741">
    <property type="component" value="Chromosome 2"/>
</dbReference>
<keyword evidence="3" id="KW-1185">Reference proteome</keyword>
<dbReference type="Pfam" id="PF03819">
    <property type="entry name" value="MazG"/>
    <property type="match status" value="1"/>
</dbReference>
<evidence type="ECO:0000313" key="3">
    <source>
        <dbReference type="Proteomes" id="UP000092741"/>
    </source>
</evidence>
<name>A0AAN0Y5S2_VIBNA</name>
<dbReference type="AlphaFoldDB" id="A0AAN0Y5S2"/>
<dbReference type="Gene3D" id="1.10.287.1080">
    <property type="entry name" value="MazG-like"/>
    <property type="match status" value="1"/>
</dbReference>
<evidence type="ECO:0000259" key="1">
    <source>
        <dbReference type="Pfam" id="PF03819"/>
    </source>
</evidence>
<accession>A0AAN0Y5S2</accession>
<dbReference type="EMBL" id="CP016346">
    <property type="protein sequence ID" value="ANQ14162.1"/>
    <property type="molecule type" value="Genomic_DNA"/>
</dbReference>
<proteinExistence type="predicted"/>
<sequence>MKEFDELLSIATRKSEFDLTNTWFKGVETYLVAIGKEVEEVREEIAEDRLCYLEDELGDVLWNYLNVLKALEREKGIDPKKVLDRACKKYEQRVSAIESGSSWEDVKLKQKEALSIELAEQAENKQSVI</sequence>
<dbReference type="RefSeq" id="WP_020334783.1">
    <property type="nucleotide sequence ID" value="NZ_ATFJ01000032.1"/>
</dbReference>
<dbReference type="SUPFAM" id="SSF101386">
    <property type="entry name" value="all-alpha NTP pyrophosphatases"/>
    <property type="match status" value="1"/>
</dbReference>
<dbReference type="GeneID" id="70915120"/>
<evidence type="ECO:0000313" key="2">
    <source>
        <dbReference type="EMBL" id="ANQ14162.1"/>
    </source>
</evidence>
<dbReference type="InterPro" id="IPR004518">
    <property type="entry name" value="MazG-like_dom"/>
</dbReference>